<dbReference type="NCBIfam" id="TIGR00254">
    <property type="entry name" value="GGDEF"/>
    <property type="match status" value="1"/>
</dbReference>
<dbReference type="GO" id="GO:0005886">
    <property type="term" value="C:plasma membrane"/>
    <property type="evidence" value="ECO:0007669"/>
    <property type="project" value="TreeGrafter"/>
</dbReference>
<feature type="non-terminal residue" evidence="2">
    <location>
        <position position="232"/>
    </location>
</feature>
<dbReference type="PANTHER" id="PTHR45138">
    <property type="entry name" value="REGULATORY COMPONENTS OF SENSORY TRANSDUCTION SYSTEM"/>
    <property type="match status" value="1"/>
</dbReference>
<dbReference type="GO" id="GO:0043709">
    <property type="term" value="P:cell adhesion involved in single-species biofilm formation"/>
    <property type="evidence" value="ECO:0007669"/>
    <property type="project" value="TreeGrafter"/>
</dbReference>
<organism evidence="2 3">
    <name type="scientific">Eiseniibacteriota bacterium</name>
    <dbReference type="NCBI Taxonomy" id="2212470"/>
    <lineage>
        <taxon>Bacteria</taxon>
        <taxon>Candidatus Eiseniibacteriota</taxon>
    </lineage>
</organism>
<dbReference type="Pfam" id="PF00990">
    <property type="entry name" value="GGDEF"/>
    <property type="match status" value="1"/>
</dbReference>
<dbReference type="SUPFAM" id="SSF55073">
    <property type="entry name" value="Nucleotide cyclase"/>
    <property type="match status" value="1"/>
</dbReference>
<dbReference type="PANTHER" id="PTHR45138:SF9">
    <property type="entry name" value="DIGUANYLATE CYCLASE DGCM-RELATED"/>
    <property type="match status" value="1"/>
</dbReference>
<dbReference type="GO" id="GO:1902201">
    <property type="term" value="P:negative regulation of bacterial-type flagellum-dependent cell motility"/>
    <property type="evidence" value="ECO:0007669"/>
    <property type="project" value="TreeGrafter"/>
</dbReference>
<sequence length="232" mass="26008">MSGSSIQLSRLAIEKNPDHVVMLGVDLTVKEASVTFTEATQGKPGENFTSFLDPFTVTAVDKFFGQLKTAEDVSDTCQMHHRVGDRSVPVEYTWVRCDDESGKAVGFFGIGRDSDPRMSSADGDDMVSELEHARSEVTRMKHELDGLRRQVDNHSFSDVLTGLGNRRFVMDRLNTELPRAIRYDEPLTVLLMDIDHLGRINDEHGHDLGDTVIREVAEMVRQQVRTTDSVAR</sequence>
<dbReference type="InterPro" id="IPR043128">
    <property type="entry name" value="Rev_trsase/Diguanyl_cyclase"/>
</dbReference>
<name>A0A7Y2EBD7_UNCEI</name>
<evidence type="ECO:0000313" key="2">
    <source>
        <dbReference type="EMBL" id="NNF07962.1"/>
    </source>
</evidence>
<dbReference type="CDD" id="cd01949">
    <property type="entry name" value="GGDEF"/>
    <property type="match status" value="1"/>
</dbReference>
<feature type="domain" description="GGDEF" evidence="1">
    <location>
        <begin position="185"/>
        <end position="232"/>
    </location>
</feature>
<dbReference type="PROSITE" id="PS50887">
    <property type="entry name" value="GGDEF"/>
    <property type="match status" value="1"/>
</dbReference>
<dbReference type="InterPro" id="IPR000160">
    <property type="entry name" value="GGDEF_dom"/>
</dbReference>
<accession>A0A7Y2EBD7</accession>
<dbReference type="InterPro" id="IPR035965">
    <property type="entry name" value="PAS-like_dom_sf"/>
</dbReference>
<dbReference type="GO" id="GO:0052621">
    <property type="term" value="F:diguanylate cyclase activity"/>
    <property type="evidence" value="ECO:0007669"/>
    <property type="project" value="TreeGrafter"/>
</dbReference>
<comment type="caution">
    <text evidence="2">The sequence shown here is derived from an EMBL/GenBank/DDBJ whole genome shotgun (WGS) entry which is preliminary data.</text>
</comment>
<gene>
    <name evidence="2" type="ORF">HKN21_14455</name>
</gene>
<dbReference type="SUPFAM" id="SSF55785">
    <property type="entry name" value="PYP-like sensor domain (PAS domain)"/>
    <property type="match status" value="1"/>
</dbReference>
<protein>
    <submittedName>
        <fullName evidence="2">GGDEF domain-containing protein</fullName>
    </submittedName>
</protein>
<dbReference type="Proteomes" id="UP000547674">
    <property type="component" value="Unassembled WGS sequence"/>
</dbReference>
<evidence type="ECO:0000259" key="1">
    <source>
        <dbReference type="PROSITE" id="PS50887"/>
    </source>
</evidence>
<proteinExistence type="predicted"/>
<evidence type="ECO:0000313" key="3">
    <source>
        <dbReference type="Proteomes" id="UP000547674"/>
    </source>
</evidence>
<dbReference type="EMBL" id="JABDJR010000584">
    <property type="protein sequence ID" value="NNF07962.1"/>
    <property type="molecule type" value="Genomic_DNA"/>
</dbReference>
<dbReference type="InterPro" id="IPR050469">
    <property type="entry name" value="Diguanylate_Cyclase"/>
</dbReference>
<dbReference type="Gene3D" id="3.30.70.270">
    <property type="match status" value="1"/>
</dbReference>
<dbReference type="AlphaFoldDB" id="A0A7Y2EBD7"/>
<reference evidence="2 3" key="1">
    <citation type="submission" date="2020-03" db="EMBL/GenBank/DDBJ databases">
        <title>Metabolic flexibility allows generalist bacteria to become dominant in a frequently disturbed ecosystem.</title>
        <authorList>
            <person name="Chen Y.-J."/>
            <person name="Leung P.M."/>
            <person name="Bay S.K."/>
            <person name="Hugenholtz P."/>
            <person name="Kessler A.J."/>
            <person name="Shelley G."/>
            <person name="Waite D.W."/>
            <person name="Cook P.L."/>
            <person name="Greening C."/>
        </authorList>
    </citation>
    <scope>NUCLEOTIDE SEQUENCE [LARGE SCALE GENOMIC DNA]</scope>
    <source>
        <strain evidence="2">SS_bin_28</strain>
    </source>
</reference>
<dbReference type="InterPro" id="IPR029787">
    <property type="entry name" value="Nucleotide_cyclase"/>
</dbReference>